<proteinExistence type="predicted"/>
<gene>
    <name evidence="1" type="ORF">DY367_06030</name>
</gene>
<dbReference type="PANTHER" id="PTHR43550">
    <property type="entry name" value="3-KETODIHYDROSPHINGOSINE REDUCTASE"/>
    <property type="match status" value="1"/>
</dbReference>
<name>A0A424WHF2_ALCXX</name>
<comment type="caution">
    <text evidence="1">The sequence shown here is derived from an EMBL/GenBank/DDBJ whole genome shotgun (WGS) entry which is preliminary data.</text>
</comment>
<dbReference type="RefSeq" id="WP_118931951.1">
    <property type="nucleotide sequence ID" value="NZ_CP061008.1"/>
</dbReference>
<evidence type="ECO:0000313" key="2">
    <source>
        <dbReference type="Proteomes" id="UP000285324"/>
    </source>
</evidence>
<dbReference type="Gene3D" id="3.40.50.720">
    <property type="entry name" value="NAD(P)-binding Rossmann-like Domain"/>
    <property type="match status" value="1"/>
</dbReference>
<dbReference type="SUPFAM" id="SSF51735">
    <property type="entry name" value="NAD(P)-binding Rossmann-fold domains"/>
    <property type="match status" value="1"/>
</dbReference>
<dbReference type="InterPro" id="IPR036291">
    <property type="entry name" value="NAD(P)-bd_dom_sf"/>
</dbReference>
<dbReference type="GO" id="GO:0030148">
    <property type="term" value="P:sphingolipid biosynthetic process"/>
    <property type="evidence" value="ECO:0007669"/>
    <property type="project" value="TreeGrafter"/>
</dbReference>
<sequence length="238" mass="25499">MRVMVVGASKGLGRAFVEGLGQDASLIVGVARRAPADITVPPGCELRWIAADLSRPEAAVEQIAAQAPDGLDAILYNLGVWEEHAFSEDYDFLADSPAEIARMVSINVTATILLLQRLIPRVLGARKPQVILTGSTSALAGSGRPEVTFGASKHALRGIADALRESFRARRLAVTCLQLGYLNTEDGLDVPRETASLRGEGSLIPVHDVVAMTRALLNLSDASFVREIVMPALMDERF</sequence>
<dbReference type="InterPro" id="IPR002347">
    <property type="entry name" value="SDR_fam"/>
</dbReference>
<accession>A0A424WHF2</accession>
<dbReference type="PANTHER" id="PTHR43550:SF3">
    <property type="entry name" value="3-KETODIHYDROSPHINGOSINE REDUCTASE"/>
    <property type="match status" value="1"/>
</dbReference>
<reference evidence="1 2" key="1">
    <citation type="submission" date="2018-08" db="EMBL/GenBank/DDBJ databases">
        <title>Achromobacter xylosoxidans Genome sequencing and assembly.</title>
        <authorList>
            <person name="Wang R."/>
            <person name="Rensing C."/>
            <person name="Li Y."/>
        </authorList>
    </citation>
    <scope>NUCLEOTIDE SEQUENCE [LARGE SCALE GENOMIC DNA]</scope>
    <source>
        <strain evidence="1 2">GD003A</strain>
    </source>
</reference>
<dbReference type="OrthoDB" id="9808814at2"/>
<dbReference type="EMBL" id="QVXO01000006">
    <property type="protein sequence ID" value="RPJ92680.1"/>
    <property type="molecule type" value="Genomic_DNA"/>
</dbReference>
<dbReference type="Proteomes" id="UP000285324">
    <property type="component" value="Unassembled WGS sequence"/>
</dbReference>
<organism evidence="1 2">
    <name type="scientific">Alcaligenes xylosoxydans xylosoxydans</name>
    <name type="common">Achromobacter xylosoxidans</name>
    <dbReference type="NCBI Taxonomy" id="85698"/>
    <lineage>
        <taxon>Bacteria</taxon>
        <taxon>Pseudomonadati</taxon>
        <taxon>Pseudomonadota</taxon>
        <taxon>Betaproteobacteria</taxon>
        <taxon>Burkholderiales</taxon>
        <taxon>Alcaligenaceae</taxon>
        <taxon>Achromobacter</taxon>
    </lineage>
</organism>
<dbReference type="GO" id="GO:0006666">
    <property type="term" value="P:3-keto-sphinganine metabolic process"/>
    <property type="evidence" value="ECO:0007669"/>
    <property type="project" value="TreeGrafter"/>
</dbReference>
<dbReference type="GO" id="GO:0016020">
    <property type="term" value="C:membrane"/>
    <property type="evidence" value="ECO:0007669"/>
    <property type="project" value="GOC"/>
</dbReference>
<protein>
    <submittedName>
        <fullName evidence="1">SDR family NAD(P)-dependent oxidoreductase</fullName>
    </submittedName>
</protein>
<evidence type="ECO:0000313" key="1">
    <source>
        <dbReference type="EMBL" id="RPJ92680.1"/>
    </source>
</evidence>
<dbReference type="GO" id="GO:0047560">
    <property type="term" value="F:3-dehydrosphinganine reductase activity"/>
    <property type="evidence" value="ECO:0007669"/>
    <property type="project" value="TreeGrafter"/>
</dbReference>
<dbReference type="Pfam" id="PF00106">
    <property type="entry name" value="adh_short"/>
    <property type="match status" value="1"/>
</dbReference>
<dbReference type="PRINTS" id="PR00081">
    <property type="entry name" value="GDHRDH"/>
</dbReference>
<dbReference type="AlphaFoldDB" id="A0A424WHF2"/>